<reference evidence="5 6" key="1">
    <citation type="submission" date="2016-09" db="EMBL/GenBank/DDBJ databases">
        <title>Chromobacterium muskegensis sp. nov., an insecticidal bacterium isolated from Sphagnum bogs.</title>
        <authorList>
            <person name="Sparks M.E."/>
            <person name="Blackburn M.B."/>
            <person name="Gundersen-Rindal D.E."/>
            <person name="Mitchell A."/>
            <person name="Farrar R."/>
            <person name="Kuhar D."/>
        </authorList>
    </citation>
    <scope>NUCLEOTIDE SEQUENCE [LARGE SCALE GENOMIC DNA]</scope>
    <source>
        <strain evidence="4 6">14B-1</strain>
        <strain evidence="3 5">37-2</strain>
    </source>
</reference>
<name>A0A1S1X5D6_9NEIS</name>
<feature type="domain" description="Isochorismatase-like" evidence="2">
    <location>
        <begin position="4"/>
        <end position="143"/>
    </location>
</feature>
<gene>
    <name evidence="4" type="ORF">BI344_15535</name>
    <name evidence="3" type="ORF">BI347_14985</name>
</gene>
<dbReference type="InterPro" id="IPR036380">
    <property type="entry name" value="Isochorismatase-like_sf"/>
</dbReference>
<keyword evidence="1 3" id="KW-0378">Hydrolase</keyword>
<evidence type="ECO:0000313" key="4">
    <source>
        <dbReference type="EMBL" id="OHX20011.1"/>
    </source>
</evidence>
<dbReference type="InterPro" id="IPR000868">
    <property type="entry name" value="Isochorismatase-like_dom"/>
</dbReference>
<dbReference type="OrthoDB" id="9781985at2"/>
<dbReference type="PANTHER" id="PTHR43540">
    <property type="entry name" value="PEROXYUREIDOACRYLATE/UREIDOACRYLATE AMIDOHYDROLASE-RELATED"/>
    <property type="match status" value="1"/>
</dbReference>
<dbReference type="EMBL" id="MKCT01000020">
    <property type="protein sequence ID" value="OHX20011.1"/>
    <property type="molecule type" value="Genomic_DNA"/>
</dbReference>
<dbReference type="GO" id="GO:0016787">
    <property type="term" value="F:hydrolase activity"/>
    <property type="evidence" value="ECO:0007669"/>
    <property type="project" value="UniProtKB-KW"/>
</dbReference>
<accession>A0A1S1X5D6</accession>
<dbReference type="RefSeq" id="WP_071113035.1">
    <property type="nucleotide sequence ID" value="NZ_MKCS01000001.1"/>
</dbReference>
<evidence type="ECO:0000259" key="2">
    <source>
        <dbReference type="Pfam" id="PF00857"/>
    </source>
</evidence>
<dbReference type="PANTHER" id="PTHR43540:SF6">
    <property type="entry name" value="ISOCHORISMATASE-LIKE DOMAIN-CONTAINING PROTEIN"/>
    <property type="match status" value="1"/>
</dbReference>
<proteinExistence type="predicted"/>
<organism evidence="3 5">
    <name type="scientific">Chromobacterium sphagni</name>
    <dbReference type="NCBI Taxonomy" id="1903179"/>
    <lineage>
        <taxon>Bacteria</taxon>
        <taxon>Pseudomonadati</taxon>
        <taxon>Pseudomonadota</taxon>
        <taxon>Betaproteobacteria</taxon>
        <taxon>Neisseriales</taxon>
        <taxon>Chromobacteriaceae</taxon>
        <taxon>Chromobacterium</taxon>
    </lineage>
</organism>
<dbReference type="Proteomes" id="UP000180088">
    <property type="component" value="Unassembled WGS sequence"/>
</dbReference>
<evidence type="ECO:0000313" key="3">
    <source>
        <dbReference type="EMBL" id="OHX14667.1"/>
    </source>
</evidence>
<dbReference type="Pfam" id="PF00857">
    <property type="entry name" value="Isochorismatase"/>
    <property type="match status" value="1"/>
</dbReference>
<dbReference type="SUPFAM" id="SSF52499">
    <property type="entry name" value="Isochorismatase-like hydrolases"/>
    <property type="match status" value="1"/>
</dbReference>
<dbReference type="InterPro" id="IPR050272">
    <property type="entry name" value="Isochorismatase-like_hydrls"/>
</dbReference>
<dbReference type="STRING" id="1903179.BI347_14985"/>
<dbReference type="EMBL" id="MKCS01000001">
    <property type="protein sequence ID" value="OHX14667.1"/>
    <property type="molecule type" value="Genomic_DNA"/>
</dbReference>
<dbReference type="Proteomes" id="UP000180280">
    <property type="component" value="Unassembled WGS sequence"/>
</dbReference>
<evidence type="ECO:0000313" key="6">
    <source>
        <dbReference type="Proteomes" id="UP000180280"/>
    </source>
</evidence>
<sequence>MKKSVLLVIDVQESFRHRPFWSEQDLPAYQAAQQALIAGAQARGVPVINILHESSGEGPFSAESGLVKPLAWLTHHPAATFTKHVHNALTDSGLQSWLIQHGIQKLAISGIRTEQCCETTARVASDLGYEVDFVSEAMLTFAMTHPSSGVTYSAADIRARTELVLTGRFAAIVTVEEALRRMEG</sequence>
<evidence type="ECO:0000313" key="5">
    <source>
        <dbReference type="Proteomes" id="UP000180088"/>
    </source>
</evidence>
<dbReference type="AlphaFoldDB" id="A0A1S1X5D6"/>
<evidence type="ECO:0000256" key="1">
    <source>
        <dbReference type="ARBA" id="ARBA00022801"/>
    </source>
</evidence>
<keyword evidence="6" id="KW-1185">Reference proteome</keyword>
<protein>
    <submittedName>
        <fullName evidence="3">Hydrolase</fullName>
    </submittedName>
</protein>
<comment type="caution">
    <text evidence="3">The sequence shown here is derived from an EMBL/GenBank/DDBJ whole genome shotgun (WGS) entry which is preliminary data.</text>
</comment>
<dbReference type="Gene3D" id="3.40.50.850">
    <property type="entry name" value="Isochorismatase-like"/>
    <property type="match status" value="1"/>
</dbReference>